<name>A0A1E5IHV6_ENDTX</name>
<dbReference type="AlphaFoldDB" id="A0A1E5IHV6"/>
<dbReference type="NCBIfam" id="NF004366">
    <property type="entry name" value="PRK05738.3-2"/>
    <property type="match status" value="1"/>
</dbReference>
<evidence type="ECO:0000256" key="5">
    <source>
        <dbReference type="ARBA" id="ARBA00023274"/>
    </source>
</evidence>
<gene>
    <name evidence="6" type="primary">rplW</name>
    <name evidence="7" type="ORF">ATZ36_01645</name>
</gene>
<comment type="function">
    <text evidence="6">One of the early assembly proteins it binds 23S rRNA. One of the proteins that surrounds the polypeptide exit tunnel on the outside of the ribosome. Forms the main docking site for trigger factor binding to the ribosome.</text>
</comment>
<dbReference type="GO" id="GO:0006412">
    <property type="term" value="P:translation"/>
    <property type="evidence" value="ECO:0007669"/>
    <property type="project" value="UniProtKB-UniRule"/>
</dbReference>
<dbReference type="NCBIfam" id="NF004363">
    <property type="entry name" value="PRK05738.2-4"/>
    <property type="match status" value="1"/>
</dbReference>
<dbReference type="HAMAP" id="MF_01369_B">
    <property type="entry name" value="Ribosomal_uL23_B"/>
    <property type="match status" value="1"/>
</dbReference>
<dbReference type="PANTHER" id="PTHR11620">
    <property type="entry name" value="60S RIBOSOMAL PROTEIN L23A"/>
    <property type="match status" value="1"/>
</dbReference>
<keyword evidence="4 6" id="KW-0689">Ribosomal protein</keyword>
<accession>A0A1E5IHV6</accession>
<evidence type="ECO:0000256" key="6">
    <source>
        <dbReference type="HAMAP-Rule" id="MF_01369"/>
    </source>
</evidence>
<dbReference type="GO" id="GO:0019843">
    <property type="term" value="F:rRNA binding"/>
    <property type="evidence" value="ECO:0007669"/>
    <property type="project" value="UniProtKB-UniRule"/>
</dbReference>
<evidence type="ECO:0000256" key="1">
    <source>
        <dbReference type="ARBA" id="ARBA00006700"/>
    </source>
</evidence>
<dbReference type="InterPro" id="IPR013025">
    <property type="entry name" value="Ribosomal_uL23-like"/>
</dbReference>
<proteinExistence type="inferred from homology"/>
<keyword evidence="3 6" id="KW-0694">RNA-binding</keyword>
<dbReference type="GO" id="GO:0003735">
    <property type="term" value="F:structural constituent of ribosome"/>
    <property type="evidence" value="ECO:0007669"/>
    <property type="project" value="InterPro"/>
</dbReference>
<dbReference type="SUPFAM" id="SSF54189">
    <property type="entry name" value="Ribosomal proteins S24e, L23 and L15e"/>
    <property type="match status" value="1"/>
</dbReference>
<dbReference type="Pfam" id="PF00276">
    <property type="entry name" value="Ribosomal_L23"/>
    <property type="match status" value="1"/>
</dbReference>
<dbReference type="InterPro" id="IPR012677">
    <property type="entry name" value="Nucleotide-bd_a/b_plait_sf"/>
</dbReference>
<dbReference type="InterPro" id="IPR012678">
    <property type="entry name" value="Ribosomal_uL23/eL15/eS24_sf"/>
</dbReference>
<dbReference type="NCBIfam" id="NF004359">
    <property type="entry name" value="PRK05738.1-3"/>
    <property type="match status" value="1"/>
</dbReference>
<evidence type="ECO:0000313" key="8">
    <source>
        <dbReference type="Proteomes" id="UP000095237"/>
    </source>
</evidence>
<reference evidence="7 8" key="1">
    <citation type="submission" date="2015-11" db="EMBL/GenBank/DDBJ databases">
        <title>Evidence for parallel genomic evolution in an endosymbiosis of termite gut flagellates.</title>
        <authorList>
            <person name="Zheng H."/>
        </authorList>
    </citation>
    <scope>NUCLEOTIDE SEQUENCE [LARGE SCALE GENOMIC DNA]</scope>
    <source>
        <strain evidence="7 8">CET450</strain>
    </source>
</reference>
<dbReference type="GO" id="GO:1990904">
    <property type="term" value="C:ribonucleoprotein complex"/>
    <property type="evidence" value="ECO:0007669"/>
    <property type="project" value="UniProtKB-KW"/>
</dbReference>
<organism evidence="7 8">
    <name type="scientific">Endomicrobium trichonymphae</name>
    <dbReference type="NCBI Taxonomy" id="1408204"/>
    <lineage>
        <taxon>Bacteria</taxon>
        <taxon>Pseudomonadati</taxon>
        <taxon>Elusimicrobiota</taxon>
        <taxon>Endomicrobiia</taxon>
        <taxon>Endomicrobiales</taxon>
        <taxon>Endomicrobiaceae</taxon>
        <taxon>Candidatus Endomicrobiellum</taxon>
    </lineage>
</organism>
<keyword evidence="8" id="KW-1185">Reference proteome</keyword>
<dbReference type="GO" id="GO:0005840">
    <property type="term" value="C:ribosome"/>
    <property type="evidence" value="ECO:0007669"/>
    <property type="project" value="UniProtKB-KW"/>
</dbReference>
<dbReference type="FunFam" id="3.30.70.330:FF:000001">
    <property type="entry name" value="50S ribosomal protein L23"/>
    <property type="match status" value="1"/>
</dbReference>
<comment type="similarity">
    <text evidence="1 6">Belongs to the universal ribosomal protein uL23 family.</text>
</comment>
<evidence type="ECO:0000313" key="7">
    <source>
        <dbReference type="EMBL" id="OEG70076.1"/>
    </source>
</evidence>
<evidence type="ECO:0000256" key="4">
    <source>
        <dbReference type="ARBA" id="ARBA00022980"/>
    </source>
</evidence>
<evidence type="ECO:0000256" key="3">
    <source>
        <dbReference type="ARBA" id="ARBA00022884"/>
    </source>
</evidence>
<keyword evidence="5 6" id="KW-0687">Ribonucleoprotein</keyword>
<comment type="subunit">
    <text evidence="6">Part of the 50S ribosomal subunit. Contacts protein L29, and trigger factor when it is bound to the ribosome.</text>
</comment>
<evidence type="ECO:0000256" key="2">
    <source>
        <dbReference type="ARBA" id="ARBA00022730"/>
    </source>
</evidence>
<protein>
    <recommendedName>
        <fullName evidence="6">Large ribosomal subunit protein uL23</fullName>
    </recommendedName>
</protein>
<dbReference type="Gene3D" id="3.30.70.330">
    <property type="match status" value="1"/>
</dbReference>
<dbReference type="Proteomes" id="UP000095237">
    <property type="component" value="Unassembled WGS sequence"/>
</dbReference>
<keyword evidence="2 6" id="KW-0699">rRNA-binding</keyword>
<dbReference type="EMBL" id="LNVX01000479">
    <property type="protein sequence ID" value="OEG70076.1"/>
    <property type="molecule type" value="Genomic_DNA"/>
</dbReference>
<sequence length="95" mass="10957">MDIRNIIKRPIITEKAVVMKEKDNKYTFAVDKSANKFQIKHAVETLFNVKVKSVHTSNYVGKSLRVGRYSGYRSDWKKAIVKLAKEQEIQLADEA</sequence>
<comment type="caution">
    <text evidence="7">The sequence shown here is derived from an EMBL/GenBank/DDBJ whole genome shotgun (WGS) entry which is preliminary data.</text>
</comment>